<dbReference type="EMBL" id="MJBS01000074">
    <property type="protein sequence ID" value="OHE96101.1"/>
    <property type="molecule type" value="Genomic_DNA"/>
</dbReference>
<dbReference type="RefSeq" id="XP_022473262.1">
    <property type="nucleotide sequence ID" value="XM_022620268.1"/>
</dbReference>
<dbReference type="GeneID" id="34561778"/>
<dbReference type="OrthoDB" id="10583425at2759"/>
<dbReference type="Proteomes" id="UP000176998">
    <property type="component" value="Unassembled WGS sequence"/>
</dbReference>
<sequence>MERQLVILLFLLSFLSICDGFSIAINRAFKIPLNPGQPNTPAPSFDDCTPRIDSFIQQAFADAVDHATAARDIVNRGSRAPRFTNLYDKLFTDTTVENGRPAPFDIADKYDDIVAGRSLPGVITVHCTEDWAQALFSLRSKAGLSNTFVGCGDENIATVFTIESHATGSAVTWGFGGSSDAFSTGTHILLCPSFFDFPNLSNLKPAAVGRRIDEQRTQGMVLLHELFHITSRDILDGGYGYQGCVNVANGVYPDPRLKRVKPTFNADTYALFSLACVPNGNMDQFDWTTGVAVNA</sequence>
<gene>
    <name evidence="2" type="ORF">CORC01_08638</name>
</gene>
<feature type="chain" id="PRO_5009602432" description="Lysine-specific metallo-endopeptidase domain-containing protein" evidence="1">
    <location>
        <begin position="21"/>
        <end position="295"/>
    </location>
</feature>
<keyword evidence="1" id="KW-0732">Signal</keyword>
<protein>
    <recommendedName>
        <fullName evidence="4">Lysine-specific metallo-endopeptidase domain-containing protein</fullName>
    </recommendedName>
</protein>
<evidence type="ECO:0000256" key="1">
    <source>
        <dbReference type="SAM" id="SignalP"/>
    </source>
</evidence>
<organism evidence="2 3">
    <name type="scientific">Colletotrichum orchidophilum</name>
    <dbReference type="NCBI Taxonomy" id="1209926"/>
    <lineage>
        <taxon>Eukaryota</taxon>
        <taxon>Fungi</taxon>
        <taxon>Dikarya</taxon>
        <taxon>Ascomycota</taxon>
        <taxon>Pezizomycotina</taxon>
        <taxon>Sordariomycetes</taxon>
        <taxon>Hypocreomycetidae</taxon>
        <taxon>Glomerellales</taxon>
        <taxon>Glomerellaceae</taxon>
        <taxon>Colletotrichum</taxon>
    </lineage>
</organism>
<feature type="signal peptide" evidence="1">
    <location>
        <begin position="1"/>
        <end position="20"/>
    </location>
</feature>
<dbReference type="GO" id="GO:0008237">
    <property type="term" value="F:metallopeptidase activity"/>
    <property type="evidence" value="ECO:0007669"/>
    <property type="project" value="InterPro"/>
</dbReference>
<dbReference type="SUPFAM" id="SSF55486">
    <property type="entry name" value="Metalloproteases ('zincins'), catalytic domain"/>
    <property type="match status" value="1"/>
</dbReference>
<reference evidence="2 3" key="1">
    <citation type="submission" date="2016-09" db="EMBL/GenBank/DDBJ databases">
        <authorList>
            <person name="Capua I."/>
            <person name="De Benedictis P."/>
            <person name="Joannis T."/>
            <person name="Lombin L.H."/>
            <person name="Cattoli G."/>
        </authorList>
    </citation>
    <scope>NUCLEOTIDE SEQUENCE [LARGE SCALE GENOMIC DNA]</scope>
    <source>
        <strain evidence="2 3">IMI 309357</strain>
    </source>
</reference>
<proteinExistence type="predicted"/>
<evidence type="ECO:0008006" key="4">
    <source>
        <dbReference type="Google" id="ProtNLM"/>
    </source>
</evidence>
<dbReference type="InterPro" id="IPR024079">
    <property type="entry name" value="MetalloPept_cat_dom_sf"/>
</dbReference>
<dbReference type="AlphaFoldDB" id="A0A1G4B3W8"/>
<name>A0A1G4B3W8_9PEZI</name>
<comment type="caution">
    <text evidence="2">The sequence shown here is derived from an EMBL/GenBank/DDBJ whole genome shotgun (WGS) entry which is preliminary data.</text>
</comment>
<evidence type="ECO:0000313" key="2">
    <source>
        <dbReference type="EMBL" id="OHE96101.1"/>
    </source>
</evidence>
<accession>A0A1G4B3W8</accession>
<keyword evidence="3" id="KW-1185">Reference proteome</keyword>
<evidence type="ECO:0000313" key="3">
    <source>
        <dbReference type="Proteomes" id="UP000176998"/>
    </source>
</evidence>
<dbReference type="Gene3D" id="3.40.390.10">
    <property type="entry name" value="Collagenase (Catalytic Domain)"/>
    <property type="match status" value="1"/>
</dbReference>